<dbReference type="Pfam" id="PF13386">
    <property type="entry name" value="DsbD_2"/>
    <property type="match status" value="1"/>
</dbReference>
<keyword evidence="1" id="KW-1133">Transmembrane helix</keyword>
<dbReference type="InterPro" id="IPR039447">
    <property type="entry name" value="UreH-like_TM_dom"/>
</dbReference>
<proteinExistence type="predicted"/>
<feature type="domain" description="Urease accessory protein UreH-like transmembrane" evidence="2">
    <location>
        <begin position="10"/>
        <end position="218"/>
    </location>
</feature>
<dbReference type="PANTHER" id="PTHR42208">
    <property type="entry name" value="HEAVY METAL TRANSPORTER-RELATED"/>
    <property type="match status" value="1"/>
</dbReference>
<dbReference type="AlphaFoldDB" id="A0A1Y0I7Z3"/>
<organism evidence="3 4">
    <name type="scientific">Oleiphilus messinensis</name>
    <dbReference type="NCBI Taxonomy" id="141451"/>
    <lineage>
        <taxon>Bacteria</taxon>
        <taxon>Pseudomonadati</taxon>
        <taxon>Pseudomonadota</taxon>
        <taxon>Gammaproteobacteria</taxon>
        <taxon>Oceanospirillales</taxon>
        <taxon>Oleiphilaceae</taxon>
        <taxon>Oleiphilus</taxon>
    </lineage>
</organism>
<keyword evidence="1" id="KW-0812">Transmembrane</keyword>
<feature type="transmembrane region" description="Helical" evidence="1">
    <location>
        <begin position="6"/>
        <end position="29"/>
    </location>
</feature>
<evidence type="ECO:0000256" key="1">
    <source>
        <dbReference type="SAM" id="Phobius"/>
    </source>
</evidence>
<dbReference type="KEGG" id="ome:OLMES_2256"/>
<gene>
    <name evidence="3" type="ORF">OLMES_2256</name>
</gene>
<feature type="transmembrane region" description="Helical" evidence="1">
    <location>
        <begin position="59"/>
        <end position="80"/>
    </location>
</feature>
<feature type="transmembrane region" description="Helical" evidence="1">
    <location>
        <begin position="86"/>
        <end position="107"/>
    </location>
</feature>
<dbReference type="EMBL" id="CP021425">
    <property type="protein sequence ID" value="ARU56319.1"/>
    <property type="molecule type" value="Genomic_DNA"/>
</dbReference>
<feature type="transmembrane region" description="Helical" evidence="1">
    <location>
        <begin position="172"/>
        <end position="192"/>
    </location>
</feature>
<keyword evidence="1" id="KW-0472">Membrane</keyword>
<keyword evidence="4" id="KW-1185">Reference proteome</keyword>
<evidence type="ECO:0000313" key="3">
    <source>
        <dbReference type="EMBL" id="ARU56319.1"/>
    </source>
</evidence>
<dbReference type="OrthoDB" id="9798690at2"/>
<reference evidence="3 4" key="1">
    <citation type="submission" date="2017-05" db="EMBL/GenBank/DDBJ databases">
        <title>Genomic insights into alkan degradation activity of Oleiphilus messinensis.</title>
        <authorList>
            <person name="Kozyavkin S.A."/>
            <person name="Slesarev A.I."/>
            <person name="Golyshin P.N."/>
            <person name="Korzhenkov A."/>
            <person name="Golyshina O.N."/>
            <person name="Toshchakov S.V."/>
        </authorList>
    </citation>
    <scope>NUCLEOTIDE SEQUENCE [LARGE SCALE GENOMIC DNA]</scope>
    <source>
        <strain evidence="3 4">ME102</strain>
    </source>
</reference>
<accession>A0A1Y0I7Z3</accession>
<dbReference type="RefSeq" id="WP_087461321.1">
    <property type="nucleotide sequence ID" value="NZ_CP021425.1"/>
</dbReference>
<evidence type="ECO:0000259" key="2">
    <source>
        <dbReference type="Pfam" id="PF13386"/>
    </source>
</evidence>
<evidence type="ECO:0000313" key="4">
    <source>
        <dbReference type="Proteomes" id="UP000196027"/>
    </source>
</evidence>
<feature type="transmembrane region" description="Helical" evidence="1">
    <location>
        <begin position="204"/>
        <end position="224"/>
    </location>
</feature>
<feature type="transmembrane region" description="Helical" evidence="1">
    <location>
        <begin position="139"/>
        <end position="160"/>
    </location>
</feature>
<name>A0A1Y0I7Z3_9GAMM</name>
<protein>
    <submittedName>
        <fullName evidence="3">TRAP transporter, DctM-like membrane protein</fullName>
    </submittedName>
</protein>
<dbReference type="PANTHER" id="PTHR42208:SF1">
    <property type="entry name" value="HEAVY METAL TRANSPORTER"/>
    <property type="match status" value="1"/>
</dbReference>
<dbReference type="Proteomes" id="UP000196027">
    <property type="component" value="Chromosome"/>
</dbReference>
<sequence>MNSFDYPYFAALLIGLMGASHCIAMCGGISSALSLSIKSGEGYTARQIQTLLLYNTGRLLSYGAMGLLVGIVTYSSVTIWAESLQWLRILAGTMLICMGLYVARIWLGLLKLEKAGSLIWQHLEPFGKRVFPPKTALQTLLLGSIWGWLPCGLVYSTLIYASAQASPWQASGVMLCFGLGTLPAVIGTGLFAQQLNKLKAHPHFSQLMGLILIGLGLWTLPIPYTKFF</sequence>